<organism evidence="2 3">
    <name type="scientific">Pleurodeles waltl</name>
    <name type="common">Iberian ribbed newt</name>
    <dbReference type="NCBI Taxonomy" id="8319"/>
    <lineage>
        <taxon>Eukaryota</taxon>
        <taxon>Metazoa</taxon>
        <taxon>Chordata</taxon>
        <taxon>Craniata</taxon>
        <taxon>Vertebrata</taxon>
        <taxon>Euteleostomi</taxon>
        <taxon>Amphibia</taxon>
        <taxon>Batrachia</taxon>
        <taxon>Caudata</taxon>
        <taxon>Salamandroidea</taxon>
        <taxon>Salamandridae</taxon>
        <taxon>Pleurodelinae</taxon>
        <taxon>Pleurodeles</taxon>
    </lineage>
</organism>
<dbReference type="AlphaFoldDB" id="A0AAV7NNJ2"/>
<reference evidence="2" key="1">
    <citation type="journal article" date="2022" name="bioRxiv">
        <title>Sequencing and chromosome-scale assembly of the giantPleurodeles waltlgenome.</title>
        <authorList>
            <person name="Brown T."/>
            <person name="Elewa A."/>
            <person name="Iarovenko S."/>
            <person name="Subramanian E."/>
            <person name="Araus A.J."/>
            <person name="Petzold A."/>
            <person name="Susuki M."/>
            <person name="Suzuki K.-i.T."/>
            <person name="Hayashi T."/>
            <person name="Toyoda A."/>
            <person name="Oliveira C."/>
            <person name="Osipova E."/>
            <person name="Leigh N.D."/>
            <person name="Simon A."/>
            <person name="Yun M.H."/>
        </authorList>
    </citation>
    <scope>NUCLEOTIDE SEQUENCE</scope>
    <source>
        <strain evidence="2">20211129_DDA</strain>
        <tissue evidence="2">Liver</tissue>
    </source>
</reference>
<name>A0AAV7NNJ2_PLEWA</name>
<evidence type="ECO:0000256" key="1">
    <source>
        <dbReference type="SAM" id="MobiDB-lite"/>
    </source>
</evidence>
<evidence type="ECO:0000313" key="3">
    <source>
        <dbReference type="Proteomes" id="UP001066276"/>
    </source>
</evidence>
<feature type="compositionally biased region" description="Basic and acidic residues" evidence="1">
    <location>
        <begin position="66"/>
        <end position="78"/>
    </location>
</feature>
<proteinExistence type="predicted"/>
<protein>
    <submittedName>
        <fullName evidence="2">Uncharacterized protein</fullName>
    </submittedName>
</protein>
<dbReference type="Proteomes" id="UP001066276">
    <property type="component" value="Chromosome 8"/>
</dbReference>
<comment type="caution">
    <text evidence="2">The sequence shown here is derived from an EMBL/GenBank/DDBJ whole genome shotgun (WGS) entry which is preliminary data.</text>
</comment>
<gene>
    <name evidence="2" type="ORF">NDU88_004740</name>
</gene>
<dbReference type="EMBL" id="JANPWB010000012">
    <property type="protein sequence ID" value="KAJ1116530.1"/>
    <property type="molecule type" value="Genomic_DNA"/>
</dbReference>
<keyword evidence="3" id="KW-1185">Reference proteome</keyword>
<sequence length="78" mass="8574">MEGLWHEGKETRAEEGRDRQGGEEREDAKTGAENTSELKEGKEENITTGEELGSSGDSQEGTETAESDKEEEKTGEKK</sequence>
<feature type="compositionally biased region" description="Basic and acidic residues" evidence="1">
    <location>
        <begin position="1"/>
        <end position="45"/>
    </location>
</feature>
<accession>A0AAV7NNJ2</accession>
<evidence type="ECO:0000313" key="2">
    <source>
        <dbReference type="EMBL" id="KAJ1116530.1"/>
    </source>
</evidence>
<feature type="region of interest" description="Disordered" evidence="1">
    <location>
        <begin position="1"/>
        <end position="78"/>
    </location>
</feature>